<name>A0ABV1CPV7_9FIRM</name>
<dbReference type="Proteomes" id="UP001470752">
    <property type="component" value="Unassembled WGS sequence"/>
</dbReference>
<feature type="domain" description="Glycosyltransferase subfamily 4-like N-terminal" evidence="1">
    <location>
        <begin position="32"/>
        <end position="187"/>
    </location>
</feature>
<sequence length="213" mass="24381">MEDRKEEVVNTHMRILIHTDEYYPTAQACSYRMRTMADTFIDKGDEVVVIASSTNKGNGKIEPRREKILYSPAIRMKKKTTVMRMLNNLSFGITSIFTAIKAGKVDVVITTSPPPLVSIPGWIIAKCKGAKLVYDVRDIWPDVALEMGSFTEGSVYCKVFRTITRFMYRHADWVTTVSPGKVEKIKEHLNKIAARWPVKAVAQFFHSKKQWNY</sequence>
<dbReference type="Pfam" id="PF13579">
    <property type="entry name" value="Glyco_trans_4_4"/>
    <property type="match status" value="1"/>
</dbReference>
<proteinExistence type="predicted"/>
<dbReference type="EMBL" id="JBBNFW010000176">
    <property type="protein sequence ID" value="MEQ2413696.1"/>
    <property type="molecule type" value="Genomic_DNA"/>
</dbReference>
<dbReference type="InterPro" id="IPR028098">
    <property type="entry name" value="Glyco_trans_4-like_N"/>
</dbReference>
<evidence type="ECO:0000313" key="2">
    <source>
        <dbReference type="EMBL" id="MEQ2413696.1"/>
    </source>
</evidence>
<dbReference type="RefSeq" id="WP_349084005.1">
    <property type="nucleotide sequence ID" value="NZ_JBBNFW010000176.1"/>
</dbReference>
<reference evidence="2 3" key="1">
    <citation type="submission" date="2024-04" db="EMBL/GenBank/DDBJ databases">
        <title>Human intestinal bacterial collection.</title>
        <authorList>
            <person name="Pauvert C."/>
            <person name="Hitch T.C.A."/>
            <person name="Clavel T."/>
        </authorList>
    </citation>
    <scope>NUCLEOTIDE SEQUENCE [LARGE SCALE GENOMIC DNA]</scope>
    <source>
        <strain evidence="2 3">CLA-AA-H161</strain>
    </source>
</reference>
<evidence type="ECO:0000259" key="1">
    <source>
        <dbReference type="Pfam" id="PF13579"/>
    </source>
</evidence>
<comment type="caution">
    <text evidence="2">The sequence shown here is derived from an EMBL/GenBank/DDBJ whole genome shotgun (WGS) entry which is preliminary data.</text>
</comment>
<evidence type="ECO:0000313" key="3">
    <source>
        <dbReference type="Proteomes" id="UP001470752"/>
    </source>
</evidence>
<keyword evidence="3" id="KW-1185">Reference proteome</keyword>
<gene>
    <name evidence="2" type="ORF">AAAX94_11795</name>
</gene>
<organism evidence="2 3">
    <name type="scientific">Blautia acetigignens</name>
    <dbReference type="NCBI Taxonomy" id="2981783"/>
    <lineage>
        <taxon>Bacteria</taxon>
        <taxon>Bacillati</taxon>
        <taxon>Bacillota</taxon>
        <taxon>Clostridia</taxon>
        <taxon>Lachnospirales</taxon>
        <taxon>Lachnospiraceae</taxon>
        <taxon>Blautia</taxon>
    </lineage>
</organism>
<protein>
    <submittedName>
        <fullName evidence="2">Glycosyltransferase</fullName>
    </submittedName>
</protein>
<feature type="non-terminal residue" evidence="2">
    <location>
        <position position="213"/>
    </location>
</feature>
<accession>A0ABV1CPV7</accession>
<dbReference type="SUPFAM" id="SSF53756">
    <property type="entry name" value="UDP-Glycosyltransferase/glycogen phosphorylase"/>
    <property type="match status" value="1"/>
</dbReference>
<dbReference type="Gene3D" id="3.40.50.2000">
    <property type="entry name" value="Glycogen Phosphorylase B"/>
    <property type="match status" value="1"/>
</dbReference>